<dbReference type="SUPFAM" id="SSF55326">
    <property type="entry name" value="PurM N-terminal domain-like"/>
    <property type="match status" value="1"/>
</dbReference>
<dbReference type="GO" id="GO:0006164">
    <property type="term" value="P:purine nucleotide biosynthetic process"/>
    <property type="evidence" value="ECO:0007669"/>
    <property type="project" value="TreeGrafter"/>
</dbReference>
<reference evidence="2 3" key="1">
    <citation type="submission" date="2018-06" db="EMBL/GenBank/DDBJ databases">
        <authorList>
            <consortium name="Pathogen Informatics"/>
            <person name="Doyle S."/>
        </authorList>
    </citation>
    <scope>NUCLEOTIDE SEQUENCE [LARGE SCALE GENOMIC DNA]</scope>
    <source>
        <strain evidence="2 3">NCTC8622</strain>
    </source>
</reference>
<sequence>MGLYEAVKAVGEELCPALGLTIPVGKDSMSMKTRWQEGNEEREMTSPLSLVISAFARVEDVRHTITPQLSTEDNALLLIDWAKAITRWAQRRWRRFIVSLATNRQMYAMSRN</sequence>
<protein>
    <submittedName>
        <fullName evidence="2">Phosphoribosylformylglycinamidine synthase</fullName>
        <ecNumber evidence="2">6.3.5.3</ecNumber>
    </submittedName>
</protein>
<dbReference type="GO" id="GO:0005737">
    <property type="term" value="C:cytoplasm"/>
    <property type="evidence" value="ECO:0007669"/>
    <property type="project" value="TreeGrafter"/>
</dbReference>
<evidence type="ECO:0000313" key="3">
    <source>
        <dbReference type="Proteomes" id="UP000254079"/>
    </source>
</evidence>
<dbReference type="Proteomes" id="UP000254079">
    <property type="component" value="Unassembled WGS sequence"/>
</dbReference>
<accession>A0A377AXV1</accession>
<dbReference type="PANTHER" id="PTHR10099">
    <property type="entry name" value="PHOSPHORIBOSYLFORMYLGLYCINAMIDINE SYNTHASE"/>
    <property type="match status" value="1"/>
</dbReference>
<feature type="domain" description="FGAR-AT PurM N-terminal-like" evidence="1">
    <location>
        <begin position="2"/>
        <end position="57"/>
    </location>
</feature>
<dbReference type="AlphaFoldDB" id="A0A377AXV1"/>
<dbReference type="InterPro" id="IPR036921">
    <property type="entry name" value="PurM-like_N_sf"/>
</dbReference>
<dbReference type="GO" id="GO:0004642">
    <property type="term" value="F:phosphoribosylformylglycinamidine synthase activity"/>
    <property type="evidence" value="ECO:0007669"/>
    <property type="project" value="UniProtKB-EC"/>
</dbReference>
<keyword evidence="2" id="KW-0436">Ligase</keyword>
<evidence type="ECO:0000313" key="2">
    <source>
        <dbReference type="EMBL" id="STL39691.1"/>
    </source>
</evidence>
<organism evidence="2 3">
    <name type="scientific">Escherichia coli</name>
    <dbReference type="NCBI Taxonomy" id="562"/>
    <lineage>
        <taxon>Bacteria</taxon>
        <taxon>Pseudomonadati</taxon>
        <taxon>Pseudomonadota</taxon>
        <taxon>Gammaproteobacteria</taxon>
        <taxon>Enterobacterales</taxon>
        <taxon>Enterobacteriaceae</taxon>
        <taxon>Escherichia</taxon>
    </lineage>
</organism>
<dbReference type="Pfam" id="PF22689">
    <property type="entry name" value="FGAR-AT_PurM_N-like"/>
    <property type="match status" value="1"/>
</dbReference>
<dbReference type="EC" id="6.3.5.3" evidence="2"/>
<dbReference type="EMBL" id="UGCP01000003">
    <property type="protein sequence ID" value="STL39691.1"/>
    <property type="molecule type" value="Genomic_DNA"/>
</dbReference>
<dbReference type="InterPro" id="IPR055181">
    <property type="entry name" value="FGAR-AT_PurM_N-like"/>
</dbReference>
<evidence type="ECO:0000259" key="1">
    <source>
        <dbReference type="Pfam" id="PF22689"/>
    </source>
</evidence>
<gene>
    <name evidence="2" type="primary">purL_6</name>
    <name evidence="2" type="ORF">NCTC8622_07791</name>
</gene>
<dbReference type="PANTHER" id="PTHR10099:SF1">
    <property type="entry name" value="PHOSPHORIBOSYLFORMYLGLYCINAMIDINE SYNTHASE"/>
    <property type="match status" value="1"/>
</dbReference>
<proteinExistence type="predicted"/>
<name>A0A377AXV1_ECOLX</name>